<evidence type="ECO:0000256" key="2">
    <source>
        <dbReference type="ARBA" id="ARBA00022679"/>
    </source>
</evidence>
<gene>
    <name evidence="5" type="ORF">TQ33_0005</name>
</gene>
<dbReference type="PANTHER" id="PTHR34383:SF3">
    <property type="entry name" value="POLYPHOSPHATE:AMP PHOSPHOTRANSFERASE"/>
    <property type="match status" value="1"/>
</dbReference>
<dbReference type="KEGG" id="kge:TQ33_0005"/>
<dbReference type="EMBL" id="CP010975">
    <property type="protein sequence ID" value="AKE51000.1"/>
    <property type="molecule type" value="Genomic_DNA"/>
</dbReference>
<dbReference type="InterPro" id="IPR016898">
    <property type="entry name" value="Polyphosphate_phosphotransfera"/>
</dbReference>
<sequence length="298" mass="35321">MFSMTEHPCLVPFDNSFKLHNMKTSFDNLNKKSHYKKIYKSNRKKLYETQQKLYAHNKYSILFIFQAMDAAGKDSTIRHVFKGVNPAGFQVSSFKQPSKRELDHDFLWRTTKQLPQRGKIGIFNRSYYEETLVVRVHPQYLGSQQLPFDYQSQLSTSKSHEKNDLWQQRFRSINDHEHHLVANGTVIRKFFLNVSQEEQHRRFKDRIDRPDKNWKFSAGDLKESQLWDKYMEAYEDCLRSTSTPWAPWYCIPADNKPAMRATVSDIILQTLNSLDIEYPSLDDDTSSKLQEYRSQLII</sequence>
<dbReference type="SUPFAM" id="SSF52540">
    <property type="entry name" value="P-loop containing nucleoside triphosphate hydrolases"/>
    <property type="match status" value="1"/>
</dbReference>
<dbReference type="Proteomes" id="UP000034071">
    <property type="component" value="Chromosome"/>
</dbReference>
<keyword evidence="6" id="KW-1185">Reference proteome</keyword>
<dbReference type="PATRIC" id="fig|914150.5.peg.5"/>
<keyword evidence="2 5" id="KW-0808">Transferase</keyword>
<organism evidence="5 6">
    <name type="scientific">Kangiella geojedonensis</name>
    <dbReference type="NCBI Taxonomy" id="914150"/>
    <lineage>
        <taxon>Bacteria</taxon>
        <taxon>Pseudomonadati</taxon>
        <taxon>Pseudomonadota</taxon>
        <taxon>Gammaproteobacteria</taxon>
        <taxon>Kangiellales</taxon>
        <taxon>Kangiellaceae</taxon>
        <taxon>Kangiella</taxon>
    </lineage>
</organism>
<feature type="domain" description="Polyphosphate kinase-2-related" evidence="4">
    <location>
        <begin position="164"/>
        <end position="275"/>
    </location>
</feature>
<dbReference type="Gene3D" id="3.40.50.300">
    <property type="entry name" value="P-loop containing nucleotide triphosphate hydrolases"/>
    <property type="match status" value="1"/>
</dbReference>
<name>A0A0F6TP63_9GAMM</name>
<evidence type="ECO:0000256" key="3">
    <source>
        <dbReference type="ARBA" id="ARBA00022777"/>
    </source>
</evidence>
<dbReference type="HOGENOM" id="CLU_048699_1_0_6"/>
<evidence type="ECO:0000256" key="1">
    <source>
        <dbReference type="ARBA" id="ARBA00009924"/>
    </source>
</evidence>
<comment type="similarity">
    <text evidence="1">Belongs to the polyphosphate kinase 2 (PPK2) family. Class I subfamily.</text>
</comment>
<protein>
    <submittedName>
        <fullName evidence="5">Polyphosphate:AMP phosphotransferase</fullName>
    </submittedName>
</protein>
<reference evidence="5 6" key="1">
    <citation type="submission" date="2015-02" db="EMBL/GenBank/DDBJ databases">
        <title>Complete genome sequence of Kangiella geojedonensis strain YCS-5T.</title>
        <authorList>
            <person name="Kim K.M."/>
        </authorList>
    </citation>
    <scope>NUCLEOTIDE SEQUENCE [LARGE SCALE GENOMIC DNA]</scope>
    <source>
        <strain evidence="5 6">YCS-5</strain>
    </source>
</reference>
<feature type="domain" description="Polyphosphate kinase-2-related" evidence="4">
    <location>
        <begin position="31"/>
        <end position="137"/>
    </location>
</feature>
<evidence type="ECO:0000313" key="5">
    <source>
        <dbReference type="EMBL" id="AKE51000.1"/>
    </source>
</evidence>
<proteinExistence type="inferred from homology"/>
<keyword evidence="3" id="KW-0418">Kinase</keyword>
<dbReference type="RefSeq" id="WP_046560246.1">
    <property type="nucleotide sequence ID" value="NZ_CP010975.1"/>
</dbReference>
<dbReference type="InterPro" id="IPR022300">
    <property type="entry name" value="PPK2-rel_1"/>
</dbReference>
<dbReference type="Pfam" id="PF03976">
    <property type="entry name" value="PPK2"/>
    <property type="match status" value="2"/>
</dbReference>
<dbReference type="GO" id="GO:0008976">
    <property type="term" value="F:polyphosphate kinase activity"/>
    <property type="evidence" value="ECO:0007669"/>
    <property type="project" value="InterPro"/>
</dbReference>
<dbReference type="GO" id="GO:0006797">
    <property type="term" value="P:polyphosphate metabolic process"/>
    <property type="evidence" value="ECO:0007669"/>
    <property type="project" value="InterPro"/>
</dbReference>
<dbReference type="InterPro" id="IPR022488">
    <property type="entry name" value="PPK2-related"/>
</dbReference>
<dbReference type="NCBIfam" id="TIGR03709">
    <property type="entry name" value="PPK2_rel_1"/>
    <property type="match status" value="1"/>
</dbReference>
<evidence type="ECO:0000259" key="4">
    <source>
        <dbReference type="Pfam" id="PF03976"/>
    </source>
</evidence>
<dbReference type="InterPro" id="IPR027417">
    <property type="entry name" value="P-loop_NTPase"/>
</dbReference>
<accession>A0A0F6TP63</accession>
<dbReference type="OrthoDB" id="9775224at2"/>
<dbReference type="PIRSF" id="PIRSF028756">
    <property type="entry name" value="PPK2_prd"/>
    <property type="match status" value="1"/>
</dbReference>
<dbReference type="PANTHER" id="PTHR34383">
    <property type="entry name" value="POLYPHOSPHATE:AMP PHOSPHOTRANSFERASE-RELATED"/>
    <property type="match status" value="1"/>
</dbReference>
<evidence type="ECO:0000313" key="6">
    <source>
        <dbReference type="Proteomes" id="UP000034071"/>
    </source>
</evidence>
<dbReference type="STRING" id="914150.TQ33_0005"/>
<dbReference type="AlphaFoldDB" id="A0A0F6TP63"/>